<protein>
    <submittedName>
        <fullName evidence="5">Glutamate dehydrogenase</fullName>
    </submittedName>
</protein>
<dbReference type="Pfam" id="PF00208">
    <property type="entry name" value="ELFV_dehydrog"/>
    <property type="match status" value="1"/>
</dbReference>
<comment type="caution">
    <text evidence="5">The sequence shown here is derived from an EMBL/GenBank/DDBJ whole genome shotgun (WGS) entry which is preliminary data.</text>
</comment>
<dbReference type="EMBL" id="RCBY01000257">
    <property type="protein sequence ID" value="RQH27437.1"/>
    <property type="molecule type" value="Genomic_DNA"/>
</dbReference>
<evidence type="ECO:0000313" key="5">
    <source>
        <dbReference type="EMBL" id="RQH27437.1"/>
    </source>
</evidence>
<dbReference type="InterPro" id="IPR046346">
    <property type="entry name" value="Aminoacid_DH-like_N_sf"/>
</dbReference>
<dbReference type="AlphaFoldDB" id="A0A3N6PJP2"/>
<reference evidence="5 6" key="1">
    <citation type="journal article" date="2018" name="ACS Chem. Biol.">
        <title>Ketoreductase domain dysfunction expands chemodiversity: malyngamide biosynthesis in the cyanobacterium Okeania hirsuta.</title>
        <authorList>
            <person name="Moss N.A."/>
            <person name="Leao T."/>
            <person name="Rankin M."/>
            <person name="McCullough T.M."/>
            <person name="Qu P."/>
            <person name="Korobeynikov A."/>
            <person name="Smith J.L."/>
            <person name="Gerwick L."/>
            <person name="Gerwick W.H."/>
        </authorList>
    </citation>
    <scope>NUCLEOTIDE SEQUENCE [LARGE SCALE GENOMIC DNA]</scope>
    <source>
        <strain evidence="5 6">PAB10Feb10-1</strain>
    </source>
</reference>
<sequence>MKIIQKDRDGLQCFIGLDRPTLSHPSNGGLRVKTYKSQTLAWEDCRNLSLVMTNKHRLYNTGFSGGKIVVAMADCQACKKELLSFIGSMLNELNGLMYTGCDLNTSLEDMEYLRNHCPYILASLDSQVDPSIATAYGVVGSIQGIFGKNLEGLVFLVHGLGKVGKATALGLQKLGASIMTYDIVPQRADLPNCKNISQDHNWWDIPCDALVPCSISGLITPEIADSLQCQYIVGSANVPLSEPSVLDILQAKSITFIPESISSAGAVICDSIEFYAPSIFKQVDPCYIYAFVQEIVEKKVNAFLAELTNSEESYEQVISTLISAADKQPRVGCQMPDFLEKN</sequence>
<evidence type="ECO:0000256" key="2">
    <source>
        <dbReference type="ARBA" id="ARBA00023002"/>
    </source>
</evidence>
<dbReference type="InterPro" id="IPR016211">
    <property type="entry name" value="Glu/Phe/Leu/Val/Trp_DH_bac/arc"/>
</dbReference>
<dbReference type="OrthoDB" id="9803297at2"/>
<comment type="similarity">
    <text evidence="1">Belongs to the Glu/Leu/Phe/Val dehydrogenases family.</text>
</comment>
<keyword evidence="2" id="KW-0560">Oxidoreductase</keyword>
<evidence type="ECO:0000256" key="3">
    <source>
        <dbReference type="ARBA" id="ARBA00023027"/>
    </source>
</evidence>
<dbReference type="SMART" id="SM00839">
    <property type="entry name" value="ELFV_dehydrog"/>
    <property type="match status" value="1"/>
</dbReference>
<dbReference type="RefSeq" id="WP_124155485.1">
    <property type="nucleotide sequence ID" value="NZ_CAWOLW010000176.1"/>
</dbReference>
<dbReference type="Gene3D" id="3.40.50.720">
    <property type="entry name" value="NAD(P)-binding Rossmann-like Domain"/>
    <property type="match status" value="1"/>
</dbReference>
<evidence type="ECO:0000259" key="4">
    <source>
        <dbReference type="SMART" id="SM00839"/>
    </source>
</evidence>
<keyword evidence="6" id="KW-1185">Reference proteome</keyword>
<dbReference type="Pfam" id="PF02812">
    <property type="entry name" value="ELFV_dehydrog_N"/>
    <property type="match status" value="1"/>
</dbReference>
<dbReference type="InterPro" id="IPR006096">
    <property type="entry name" value="Glu/Leu/Phe/Val/Trp_DH_C"/>
</dbReference>
<dbReference type="SUPFAM" id="SSF51735">
    <property type="entry name" value="NAD(P)-binding Rossmann-fold domains"/>
    <property type="match status" value="1"/>
</dbReference>
<dbReference type="PANTHER" id="PTHR42722:SF1">
    <property type="entry name" value="VALINE DEHYDROGENASE"/>
    <property type="match status" value="1"/>
</dbReference>
<gene>
    <name evidence="5" type="ORF">D5R40_27720</name>
</gene>
<organism evidence="5 6">
    <name type="scientific">Okeania hirsuta</name>
    <dbReference type="NCBI Taxonomy" id="1458930"/>
    <lineage>
        <taxon>Bacteria</taxon>
        <taxon>Bacillati</taxon>
        <taxon>Cyanobacteriota</taxon>
        <taxon>Cyanophyceae</taxon>
        <taxon>Oscillatoriophycideae</taxon>
        <taxon>Oscillatoriales</taxon>
        <taxon>Microcoleaceae</taxon>
        <taxon>Okeania</taxon>
    </lineage>
</organism>
<feature type="domain" description="Glutamate/phenylalanine/leucine/valine/L-tryptophan dehydrogenase C-terminal" evidence="4">
    <location>
        <begin position="128"/>
        <end position="329"/>
    </location>
</feature>
<accession>A0A3N6PJP2</accession>
<dbReference type="InterPro" id="IPR006097">
    <property type="entry name" value="Glu/Leu/Phe/Val/Trp_DH_dimer"/>
</dbReference>
<dbReference type="InterPro" id="IPR036291">
    <property type="entry name" value="NAD(P)-bd_dom_sf"/>
</dbReference>
<dbReference type="Proteomes" id="UP000269154">
    <property type="component" value="Unassembled WGS sequence"/>
</dbReference>
<dbReference type="SUPFAM" id="SSF53223">
    <property type="entry name" value="Aminoacid dehydrogenase-like, N-terminal domain"/>
    <property type="match status" value="1"/>
</dbReference>
<dbReference type="Gene3D" id="3.40.50.10860">
    <property type="entry name" value="Leucine Dehydrogenase, chain A, domain 1"/>
    <property type="match status" value="1"/>
</dbReference>
<dbReference type="GO" id="GO:0006520">
    <property type="term" value="P:amino acid metabolic process"/>
    <property type="evidence" value="ECO:0007669"/>
    <property type="project" value="InterPro"/>
</dbReference>
<name>A0A3N6PJP2_9CYAN</name>
<dbReference type="GO" id="GO:0016639">
    <property type="term" value="F:oxidoreductase activity, acting on the CH-NH2 group of donors, NAD or NADP as acceptor"/>
    <property type="evidence" value="ECO:0007669"/>
    <property type="project" value="InterPro"/>
</dbReference>
<dbReference type="PANTHER" id="PTHR42722">
    <property type="entry name" value="LEUCINE DEHYDROGENASE"/>
    <property type="match status" value="1"/>
</dbReference>
<keyword evidence="3" id="KW-0520">NAD</keyword>
<proteinExistence type="inferred from homology"/>
<evidence type="ECO:0000256" key="1">
    <source>
        <dbReference type="ARBA" id="ARBA00006382"/>
    </source>
</evidence>
<evidence type="ECO:0000313" key="6">
    <source>
        <dbReference type="Proteomes" id="UP000269154"/>
    </source>
</evidence>